<keyword evidence="9" id="KW-1185">Reference proteome</keyword>
<protein>
    <submittedName>
        <fullName evidence="8">Neuroglobin-1</fullName>
    </submittedName>
</protein>
<dbReference type="PROSITE" id="PS01033">
    <property type="entry name" value="GLOBIN"/>
    <property type="match status" value="1"/>
</dbReference>
<dbReference type="InterPro" id="IPR000971">
    <property type="entry name" value="Globin"/>
</dbReference>
<dbReference type="EMBL" id="NEDP02004067">
    <property type="protein sequence ID" value="OWF46877.1"/>
    <property type="molecule type" value="Genomic_DNA"/>
</dbReference>
<reference evidence="8 9" key="1">
    <citation type="journal article" date="2017" name="Nat. Ecol. Evol.">
        <title>Scallop genome provides insights into evolution of bilaterian karyotype and development.</title>
        <authorList>
            <person name="Wang S."/>
            <person name="Zhang J."/>
            <person name="Jiao W."/>
            <person name="Li J."/>
            <person name="Xun X."/>
            <person name="Sun Y."/>
            <person name="Guo X."/>
            <person name="Huan P."/>
            <person name="Dong B."/>
            <person name="Zhang L."/>
            <person name="Hu X."/>
            <person name="Sun X."/>
            <person name="Wang J."/>
            <person name="Zhao C."/>
            <person name="Wang Y."/>
            <person name="Wang D."/>
            <person name="Huang X."/>
            <person name="Wang R."/>
            <person name="Lv J."/>
            <person name="Li Y."/>
            <person name="Zhang Z."/>
            <person name="Liu B."/>
            <person name="Lu W."/>
            <person name="Hui Y."/>
            <person name="Liang J."/>
            <person name="Zhou Z."/>
            <person name="Hou R."/>
            <person name="Li X."/>
            <person name="Liu Y."/>
            <person name="Li H."/>
            <person name="Ning X."/>
            <person name="Lin Y."/>
            <person name="Zhao L."/>
            <person name="Xing Q."/>
            <person name="Dou J."/>
            <person name="Li Y."/>
            <person name="Mao J."/>
            <person name="Guo H."/>
            <person name="Dou H."/>
            <person name="Li T."/>
            <person name="Mu C."/>
            <person name="Jiang W."/>
            <person name="Fu Q."/>
            <person name="Fu X."/>
            <person name="Miao Y."/>
            <person name="Liu J."/>
            <person name="Yu Q."/>
            <person name="Li R."/>
            <person name="Liao H."/>
            <person name="Li X."/>
            <person name="Kong Y."/>
            <person name="Jiang Z."/>
            <person name="Chourrout D."/>
            <person name="Li R."/>
            <person name="Bao Z."/>
        </authorList>
    </citation>
    <scope>NUCLEOTIDE SEQUENCE [LARGE SCALE GENOMIC DNA]</scope>
    <source>
        <strain evidence="8 9">PY_sf001</strain>
    </source>
</reference>
<evidence type="ECO:0000259" key="7">
    <source>
        <dbReference type="PROSITE" id="PS01033"/>
    </source>
</evidence>
<organism evidence="8 9">
    <name type="scientific">Mizuhopecten yessoensis</name>
    <name type="common">Japanese scallop</name>
    <name type="synonym">Patinopecten yessoensis</name>
    <dbReference type="NCBI Taxonomy" id="6573"/>
    <lineage>
        <taxon>Eukaryota</taxon>
        <taxon>Metazoa</taxon>
        <taxon>Spiralia</taxon>
        <taxon>Lophotrochozoa</taxon>
        <taxon>Mollusca</taxon>
        <taxon>Bivalvia</taxon>
        <taxon>Autobranchia</taxon>
        <taxon>Pteriomorphia</taxon>
        <taxon>Pectinida</taxon>
        <taxon>Pectinoidea</taxon>
        <taxon>Pectinidae</taxon>
        <taxon>Mizuhopecten</taxon>
    </lineage>
</organism>
<dbReference type="InterPro" id="IPR009050">
    <property type="entry name" value="Globin-like_sf"/>
</dbReference>
<evidence type="ECO:0000313" key="9">
    <source>
        <dbReference type="Proteomes" id="UP000242188"/>
    </source>
</evidence>
<dbReference type="SUPFAM" id="SSF46458">
    <property type="entry name" value="Globin-like"/>
    <property type="match status" value="1"/>
</dbReference>
<evidence type="ECO:0000256" key="3">
    <source>
        <dbReference type="ARBA" id="ARBA00022621"/>
    </source>
</evidence>
<dbReference type="GO" id="GO:0019825">
    <property type="term" value="F:oxygen binding"/>
    <property type="evidence" value="ECO:0007669"/>
    <property type="project" value="InterPro"/>
</dbReference>
<keyword evidence="5" id="KW-0408">Iron</keyword>
<dbReference type="InterPro" id="IPR012292">
    <property type="entry name" value="Globin/Proto"/>
</dbReference>
<dbReference type="GO" id="GO:0005344">
    <property type="term" value="F:oxygen carrier activity"/>
    <property type="evidence" value="ECO:0007669"/>
    <property type="project" value="UniProtKB-KW"/>
</dbReference>
<dbReference type="PANTHER" id="PTHR46458">
    <property type="entry name" value="BLR2807 PROTEIN"/>
    <property type="match status" value="1"/>
</dbReference>
<dbReference type="CDD" id="cd01040">
    <property type="entry name" value="Mb-like"/>
    <property type="match status" value="1"/>
</dbReference>
<dbReference type="Proteomes" id="UP000242188">
    <property type="component" value="Unassembled WGS sequence"/>
</dbReference>
<dbReference type="GO" id="GO:0020037">
    <property type="term" value="F:heme binding"/>
    <property type="evidence" value="ECO:0007669"/>
    <property type="project" value="InterPro"/>
</dbReference>
<keyword evidence="2 6" id="KW-0349">Heme</keyword>
<evidence type="ECO:0000256" key="2">
    <source>
        <dbReference type="ARBA" id="ARBA00022617"/>
    </source>
</evidence>
<dbReference type="Gene3D" id="1.10.490.10">
    <property type="entry name" value="Globins"/>
    <property type="match status" value="1"/>
</dbReference>
<evidence type="ECO:0000256" key="4">
    <source>
        <dbReference type="ARBA" id="ARBA00022723"/>
    </source>
</evidence>
<sequence>MGCDVSKSVEVNDVNIAEDEAADFSDNQIDTIRSTWPILSRDMVGIGEKVFFRIFLEEPKIKTVFKNFSYIDENNLRQSKIFIDHVTKFMQVVDSVVDSLEKPKTEIQHTLLMLGAKHATFDGFDIEHFAVYIKVLMSVWETAIGEEFIPEVRESWNIVFTYIVRYLCQGYELFILETELDKPCNGNSSVT</sequence>
<dbReference type="AlphaFoldDB" id="A0A210QDN4"/>
<comment type="similarity">
    <text evidence="6">Belongs to the globin family.</text>
</comment>
<evidence type="ECO:0000256" key="5">
    <source>
        <dbReference type="ARBA" id="ARBA00023004"/>
    </source>
</evidence>
<comment type="caution">
    <text evidence="8">The sequence shown here is derived from an EMBL/GenBank/DDBJ whole genome shotgun (WGS) entry which is preliminary data.</text>
</comment>
<evidence type="ECO:0000313" key="8">
    <source>
        <dbReference type="EMBL" id="OWF46877.1"/>
    </source>
</evidence>
<name>A0A210QDN4_MIZYE</name>
<dbReference type="SMR" id="A0A210QDN4"/>
<dbReference type="GO" id="GO:0046872">
    <property type="term" value="F:metal ion binding"/>
    <property type="evidence" value="ECO:0007669"/>
    <property type="project" value="UniProtKB-KW"/>
</dbReference>
<feature type="domain" description="Globin" evidence="7">
    <location>
        <begin position="23"/>
        <end position="172"/>
    </location>
</feature>
<dbReference type="Pfam" id="PF00042">
    <property type="entry name" value="Globin"/>
    <property type="match status" value="1"/>
</dbReference>
<dbReference type="InterPro" id="IPR044399">
    <property type="entry name" value="Mb-like_M"/>
</dbReference>
<dbReference type="PANTHER" id="PTHR46458:SF1">
    <property type="entry name" value="GEO09476P1"/>
    <property type="match status" value="1"/>
</dbReference>
<keyword evidence="1 6" id="KW-0813">Transport</keyword>
<accession>A0A210QDN4</accession>
<dbReference type="OrthoDB" id="436496at2759"/>
<keyword evidence="3 6" id="KW-0561">Oxygen transport</keyword>
<gene>
    <name evidence="8" type="ORF">KP79_PYT07121</name>
</gene>
<evidence type="ECO:0000256" key="6">
    <source>
        <dbReference type="RuleBase" id="RU000356"/>
    </source>
</evidence>
<keyword evidence="4" id="KW-0479">Metal-binding</keyword>
<evidence type="ECO:0000256" key="1">
    <source>
        <dbReference type="ARBA" id="ARBA00022448"/>
    </source>
</evidence>
<dbReference type="InterPro" id="IPR050532">
    <property type="entry name" value="Globin-like_OT"/>
</dbReference>
<proteinExistence type="inferred from homology"/>